<dbReference type="Proteomes" id="UP000215214">
    <property type="component" value="Chromosome TJEJU"/>
</dbReference>
<dbReference type="Gene3D" id="3.40.30.10">
    <property type="entry name" value="Glutaredoxin"/>
    <property type="match status" value="1"/>
</dbReference>
<evidence type="ECO:0000256" key="2">
    <source>
        <dbReference type="ARBA" id="ARBA00023002"/>
    </source>
</evidence>
<keyword evidence="5" id="KW-1185">Reference proteome</keyword>
<dbReference type="PANTHER" id="PTHR30041">
    <property type="entry name" value="ARSENATE REDUCTASE"/>
    <property type="match status" value="1"/>
</dbReference>
<gene>
    <name evidence="4" type="ORF">TJEJU_1850</name>
</gene>
<dbReference type="OrthoDB" id="9808142at2"/>
<dbReference type="InterPro" id="IPR006659">
    <property type="entry name" value="Arsenate_reductase"/>
</dbReference>
<dbReference type="InterPro" id="IPR036249">
    <property type="entry name" value="Thioredoxin-like_sf"/>
</dbReference>
<dbReference type="AlphaFoldDB" id="A0A238U978"/>
<name>A0A238U978_9FLAO</name>
<organism evidence="4 5">
    <name type="scientific">Tenacibaculum jejuense</name>
    <dbReference type="NCBI Taxonomy" id="584609"/>
    <lineage>
        <taxon>Bacteria</taxon>
        <taxon>Pseudomonadati</taxon>
        <taxon>Bacteroidota</taxon>
        <taxon>Flavobacteriia</taxon>
        <taxon>Flavobacteriales</taxon>
        <taxon>Flavobacteriaceae</taxon>
        <taxon>Tenacibaculum</taxon>
    </lineage>
</organism>
<dbReference type="KEGG" id="tje:TJEJU_1850"/>
<protein>
    <recommendedName>
        <fullName evidence="6">Arsenate reductase</fullName>
    </recommendedName>
</protein>
<evidence type="ECO:0000313" key="4">
    <source>
        <dbReference type="EMBL" id="SNR15556.1"/>
    </source>
</evidence>
<keyword evidence="2" id="KW-0560">Oxidoreductase</keyword>
<dbReference type="RefSeq" id="WP_095071418.1">
    <property type="nucleotide sequence ID" value="NZ_LT899436.1"/>
</dbReference>
<evidence type="ECO:0000256" key="1">
    <source>
        <dbReference type="ARBA" id="ARBA00007198"/>
    </source>
</evidence>
<dbReference type="EMBL" id="LT899436">
    <property type="protein sequence ID" value="SNR15556.1"/>
    <property type="molecule type" value="Genomic_DNA"/>
</dbReference>
<dbReference type="CDD" id="cd03034">
    <property type="entry name" value="ArsC_ArsC"/>
    <property type="match status" value="1"/>
</dbReference>
<evidence type="ECO:0000313" key="5">
    <source>
        <dbReference type="Proteomes" id="UP000215214"/>
    </source>
</evidence>
<dbReference type="PROSITE" id="PS51353">
    <property type="entry name" value="ARSC"/>
    <property type="match status" value="1"/>
</dbReference>
<reference evidence="4 5" key="1">
    <citation type="submission" date="2017-07" db="EMBL/GenBank/DDBJ databases">
        <authorList>
            <person name="Sun Z.S."/>
            <person name="Albrecht U."/>
            <person name="Echele G."/>
            <person name="Lee C.C."/>
        </authorList>
    </citation>
    <scope>NUCLEOTIDE SEQUENCE [LARGE SCALE GENOMIC DNA]</scope>
    <source>
        <strain evidence="5">type strain: KCTC 22618</strain>
    </source>
</reference>
<dbReference type="Pfam" id="PF03960">
    <property type="entry name" value="ArsC"/>
    <property type="match status" value="1"/>
</dbReference>
<dbReference type="PANTHER" id="PTHR30041:SF4">
    <property type="entry name" value="ARSENATE REDUCTASE"/>
    <property type="match status" value="1"/>
</dbReference>
<proteinExistence type="inferred from homology"/>
<sequence length="113" mass="13109">MIKIYHNPRCSKSRQGLAILEESKKEFSVVKYLNDTLNETELTEIITLLNISPIDLVRKNESIWKEKYKGKELTDSEIIKAMVENPKLIERPIVIHDKKAVIGRPPQKILEIL</sequence>
<evidence type="ECO:0000256" key="3">
    <source>
        <dbReference type="PROSITE-ProRule" id="PRU01282"/>
    </source>
</evidence>
<dbReference type="NCBIfam" id="TIGR00014">
    <property type="entry name" value="arsC"/>
    <property type="match status" value="1"/>
</dbReference>
<evidence type="ECO:0008006" key="6">
    <source>
        <dbReference type="Google" id="ProtNLM"/>
    </source>
</evidence>
<dbReference type="SUPFAM" id="SSF52833">
    <property type="entry name" value="Thioredoxin-like"/>
    <property type="match status" value="1"/>
</dbReference>
<comment type="similarity">
    <text evidence="1 3">Belongs to the ArsC family.</text>
</comment>
<dbReference type="GO" id="GO:0008794">
    <property type="term" value="F:arsenate reductase (glutaredoxin) activity"/>
    <property type="evidence" value="ECO:0007669"/>
    <property type="project" value="InterPro"/>
</dbReference>
<dbReference type="InterPro" id="IPR006660">
    <property type="entry name" value="Arsenate_reductase-like"/>
</dbReference>
<accession>A0A238U978</accession>